<organism evidence="10 11">
    <name type="scientific">Virgibacillus xinjiangensis</name>
    <dbReference type="NCBI Taxonomy" id="393090"/>
    <lineage>
        <taxon>Bacteria</taxon>
        <taxon>Bacillati</taxon>
        <taxon>Bacillota</taxon>
        <taxon>Bacilli</taxon>
        <taxon>Bacillales</taxon>
        <taxon>Bacillaceae</taxon>
        <taxon>Virgibacillus</taxon>
    </lineage>
</organism>
<evidence type="ECO:0000256" key="1">
    <source>
        <dbReference type="ARBA" id="ARBA00004418"/>
    </source>
</evidence>
<dbReference type="Pfam" id="PF13379">
    <property type="entry name" value="NMT1_2"/>
    <property type="match status" value="1"/>
</dbReference>
<protein>
    <submittedName>
        <fullName evidence="10">Aliphatic sulfonate ABC transporter substrate-binding protein</fullName>
    </submittedName>
</protein>
<keyword evidence="8" id="KW-0472">Membrane</keyword>
<feature type="chain" id="PRO_5046437739" evidence="9">
    <location>
        <begin position="22"/>
        <end position="340"/>
    </location>
</feature>
<evidence type="ECO:0000256" key="3">
    <source>
        <dbReference type="ARBA" id="ARBA00010742"/>
    </source>
</evidence>
<evidence type="ECO:0000313" key="10">
    <source>
        <dbReference type="EMBL" id="MFC3041882.1"/>
    </source>
</evidence>
<dbReference type="InterPro" id="IPR010067">
    <property type="entry name" value="ABC_SsuA_sub-bd"/>
</dbReference>
<sequence>MKKFLFSALLLLLGLVLTACGSGESSGNTDAAESSGDEITIGYFPNINHVAGMVAEEKDLYSETLPDGTQVNYQYFPDGSAFMTAIETGEIEGGLVGPGPAMNHYTSGAEVNIVASGSTGGTVIMARNDANIESPEDLAGKTFISPRVGCTHDVQFETMMKEEYGLTSDRVKGEMKHVTGEPATYHSMFTTGNVDVATVPEPWASVIEEKGSGEVLVDTSDVAYGETLPAAVFVTSQRLADEDPELIQNLVDAHKKATEFIQENPEESKTIAIDKIKDITDQELSASAIDNAWERINFTYEIDGEVLQNFADSSYDLEFLDEAPDLTGLVDTSFIENESN</sequence>
<keyword evidence="5" id="KW-1003">Cell membrane</keyword>
<comment type="similarity">
    <text evidence="3">Belongs to the bacterial solute-binding protein SsuA/TauA family.</text>
</comment>
<dbReference type="InterPro" id="IPR044527">
    <property type="entry name" value="NrtA/CpmA_ABC-bd_dom"/>
</dbReference>
<dbReference type="NCBIfam" id="TIGR01728">
    <property type="entry name" value="SsuA_fam"/>
    <property type="match status" value="1"/>
</dbReference>
<keyword evidence="7 9" id="KW-0732">Signal</keyword>
<gene>
    <name evidence="10" type="ORF">ACFOGI_16730</name>
</gene>
<dbReference type="Proteomes" id="UP001595279">
    <property type="component" value="Unassembled WGS sequence"/>
</dbReference>
<feature type="signal peptide" evidence="9">
    <location>
        <begin position="1"/>
        <end position="21"/>
    </location>
</feature>
<evidence type="ECO:0000256" key="7">
    <source>
        <dbReference type="ARBA" id="ARBA00022729"/>
    </source>
</evidence>
<dbReference type="PROSITE" id="PS51257">
    <property type="entry name" value="PROKAR_LIPOPROTEIN"/>
    <property type="match status" value="1"/>
</dbReference>
<keyword evidence="6" id="KW-0997">Cell inner membrane</keyword>
<name>A0ABV7CZZ2_9BACI</name>
<evidence type="ECO:0000256" key="8">
    <source>
        <dbReference type="ARBA" id="ARBA00023136"/>
    </source>
</evidence>
<evidence type="ECO:0000256" key="4">
    <source>
        <dbReference type="ARBA" id="ARBA00022448"/>
    </source>
</evidence>
<comment type="caution">
    <text evidence="10">The sequence shown here is derived from an EMBL/GenBank/DDBJ whole genome shotgun (WGS) entry which is preliminary data.</text>
</comment>
<dbReference type="PANTHER" id="PTHR30024:SF47">
    <property type="entry name" value="TAURINE-BINDING PERIPLASMIC PROTEIN"/>
    <property type="match status" value="1"/>
</dbReference>
<evidence type="ECO:0000313" key="11">
    <source>
        <dbReference type="Proteomes" id="UP001595279"/>
    </source>
</evidence>
<evidence type="ECO:0000256" key="6">
    <source>
        <dbReference type="ARBA" id="ARBA00022519"/>
    </source>
</evidence>
<evidence type="ECO:0000256" key="5">
    <source>
        <dbReference type="ARBA" id="ARBA00022475"/>
    </source>
</evidence>
<reference evidence="11" key="1">
    <citation type="journal article" date="2019" name="Int. J. Syst. Evol. Microbiol.">
        <title>The Global Catalogue of Microorganisms (GCM) 10K type strain sequencing project: providing services to taxonomists for standard genome sequencing and annotation.</title>
        <authorList>
            <consortium name="The Broad Institute Genomics Platform"/>
            <consortium name="The Broad Institute Genome Sequencing Center for Infectious Disease"/>
            <person name="Wu L."/>
            <person name="Ma J."/>
        </authorList>
    </citation>
    <scope>NUCLEOTIDE SEQUENCE [LARGE SCALE GENOMIC DNA]</scope>
    <source>
        <strain evidence="11">KCTC 13128</strain>
    </source>
</reference>
<dbReference type="RefSeq" id="WP_390275094.1">
    <property type="nucleotide sequence ID" value="NZ_JBHRSA010000058.1"/>
</dbReference>
<accession>A0ABV7CZZ2</accession>
<dbReference type="Gene3D" id="3.40.190.10">
    <property type="entry name" value="Periplasmic binding protein-like II"/>
    <property type="match status" value="2"/>
</dbReference>
<dbReference type="EMBL" id="JBHRSA010000058">
    <property type="protein sequence ID" value="MFC3041882.1"/>
    <property type="molecule type" value="Genomic_DNA"/>
</dbReference>
<keyword evidence="4" id="KW-0813">Transport</keyword>
<comment type="subcellular location">
    <subcellularLocation>
        <location evidence="2">Cell inner membrane</location>
    </subcellularLocation>
    <subcellularLocation>
        <location evidence="1">Periplasm</location>
    </subcellularLocation>
</comment>
<dbReference type="PANTHER" id="PTHR30024">
    <property type="entry name" value="ALIPHATIC SULFONATES-BINDING PROTEIN-RELATED"/>
    <property type="match status" value="1"/>
</dbReference>
<dbReference type="CDD" id="cd13553">
    <property type="entry name" value="PBP2_NrtA_CpmA_like"/>
    <property type="match status" value="1"/>
</dbReference>
<dbReference type="SUPFAM" id="SSF53850">
    <property type="entry name" value="Periplasmic binding protein-like II"/>
    <property type="match status" value="1"/>
</dbReference>
<keyword evidence="11" id="KW-1185">Reference proteome</keyword>
<evidence type="ECO:0000256" key="9">
    <source>
        <dbReference type="SAM" id="SignalP"/>
    </source>
</evidence>
<evidence type="ECO:0000256" key="2">
    <source>
        <dbReference type="ARBA" id="ARBA00004533"/>
    </source>
</evidence>
<proteinExistence type="inferred from homology"/>